<dbReference type="GO" id="GO:0004252">
    <property type="term" value="F:serine-type endopeptidase activity"/>
    <property type="evidence" value="ECO:0007669"/>
    <property type="project" value="UniProtKB-UniRule"/>
</dbReference>
<dbReference type="InterPro" id="IPR050131">
    <property type="entry name" value="Peptidase_S8_subtilisin-like"/>
</dbReference>
<dbReference type="PRINTS" id="PR00723">
    <property type="entry name" value="SUBTILISIN"/>
</dbReference>
<feature type="domain" description="Peptidase S8/S53" evidence="8">
    <location>
        <begin position="149"/>
        <end position="451"/>
    </location>
</feature>
<evidence type="ECO:0000256" key="6">
    <source>
        <dbReference type="RuleBase" id="RU003355"/>
    </source>
</evidence>
<evidence type="ECO:0000256" key="3">
    <source>
        <dbReference type="ARBA" id="ARBA00022801"/>
    </source>
</evidence>
<accession>A0ABD6AVN7</accession>
<name>A0ABD6AVN7_9EURY</name>
<dbReference type="Gene3D" id="3.40.50.200">
    <property type="entry name" value="Peptidase S8/S53 domain"/>
    <property type="match status" value="1"/>
</dbReference>
<feature type="region of interest" description="Disordered" evidence="7">
    <location>
        <begin position="1"/>
        <end position="21"/>
    </location>
</feature>
<sequence length="488" mass="49874">MSRDTGRDDTERSDTDRTASRRSVLAAAGALGASAALPFATGRASAGVGDLVDDTLDLASDALQGTLVVFESNDDVDLLGDLDLAEGFLSFDVLPVGYTLLSGSQIETVAGWDEVRYVEANRDLDYHNADAREVTGVSTVQNDLGYDGSSVHTAVIDSGVAGSHPDLDHAVENNYQWAGNPLGEPTLWLPVGGLDSDDIGHGTHCSGTIAGDGTKSDGEDAGMAPGASLTVYSSGAAVSILKAAAAFDHLLANHADEVSIVSNSYGAASADDYNPDGALQTATWETFDAGLLPVFSAGNSGPGNDTLNDYAKAPHVLSVAATDDQKAVTEFSSRGRAASTGANYDRQTALDNLRSYYDSGSASGPVGLYRNGVGAPGNAVTSTMSPLDVLNATGGDTDLYYATISGTSMSCPVTSGTATLMVDAAQQEGHGTPAPIDVLNTLEATAYEALDSYTPANVGAGFVDAEAAVQRAADGNFAGFGDVTLTQP</sequence>
<proteinExistence type="inferred from homology"/>
<dbReference type="Proteomes" id="UP001597187">
    <property type="component" value="Unassembled WGS sequence"/>
</dbReference>
<evidence type="ECO:0000256" key="4">
    <source>
        <dbReference type="ARBA" id="ARBA00022825"/>
    </source>
</evidence>
<dbReference type="PROSITE" id="PS00136">
    <property type="entry name" value="SUBTILASE_ASP"/>
    <property type="match status" value="1"/>
</dbReference>
<dbReference type="InterPro" id="IPR000209">
    <property type="entry name" value="Peptidase_S8/S53_dom"/>
</dbReference>
<keyword evidence="3 5" id="KW-0378">Hydrolase</keyword>
<organism evidence="9 10">
    <name type="scientific">Halomarina rubra</name>
    <dbReference type="NCBI Taxonomy" id="2071873"/>
    <lineage>
        <taxon>Archaea</taxon>
        <taxon>Methanobacteriati</taxon>
        <taxon>Methanobacteriota</taxon>
        <taxon>Stenosarchaea group</taxon>
        <taxon>Halobacteria</taxon>
        <taxon>Halobacteriales</taxon>
        <taxon>Natronomonadaceae</taxon>
        <taxon>Halomarina</taxon>
    </lineage>
</organism>
<dbReference type="InterPro" id="IPR036852">
    <property type="entry name" value="Peptidase_S8/S53_dom_sf"/>
</dbReference>
<dbReference type="EMBL" id="JBHUDC010000005">
    <property type="protein sequence ID" value="MFD1513851.1"/>
    <property type="molecule type" value="Genomic_DNA"/>
</dbReference>
<dbReference type="PANTHER" id="PTHR43806">
    <property type="entry name" value="PEPTIDASE S8"/>
    <property type="match status" value="1"/>
</dbReference>
<dbReference type="InterPro" id="IPR023828">
    <property type="entry name" value="Peptidase_S8_Ser-AS"/>
</dbReference>
<evidence type="ECO:0000313" key="9">
    <source>
        <dbReference type="EMBL" id="MFD1513851.1"/>
    </source>
</evidence>
<dbReference type="RefSeq" id="WP_250873813.1">
    <property type="nucleotide sequence ID" value="NZ_JALXFV010000005.1"/>
</dbReference>
<dbReference type="PANTHER" id="PTHR43806:SF11">
    <property type="entry name" value="CEREVISIN-RELATED"/>
    <property type="match status" value="1"/>
</dbReference>
<protein>
    <submittedName>
        <fullName evidence="9">S8 family serine peptidase</fullName>
    </submittedName>
</protein>
<evidence type="ECO:0000313" key="10">
    <source>
        <dbReference type="Proteomes" id="UP001597187"/>
    </source>
</evidence>
<dbReference type="GO" id="GO:0006508">
    <property type="term" value="P:proteolysis"/>
    <property type="evidence" value="ECO:0007669"/>
    <property type="project" value="UniProtKB-KW"/>
</dbReference>
<dbReference type="AlphaFoldDB" id="A0ABD6AVN7"/>
<evidence type="ECO:0000256" key="5">
    <source>
        <dbReference type="PROSITE-ProRule" id="PRU01240"/>
    </source>
</evidence>
<comment type="caution">
    <text evidence="9">The sequence shown here is derived from an EMBL/GenBank/DDBJ whole genome shotgun (WGS) entry which is preliminary data.</text>
</comment>
<evidence type="ECO:0000256" key="1">
    <source>
        <dbReference type="ARBA" id="ARBA00011073"/>
    </source>
</evidence>
<keyword evidence="2 5" id="KW-0645">Protease</keyword>
<dbReference type="Pfam" id="PF00082">
    <property type="entry name" value="Peptidase_S8"/>
    <property type="match status" value="1"/>
</dbReference>
<keyword evidence="10" id="KW-1185">Reference proteome</keyword>
<feature type="active site" description="Charge relay system" evidence="5">
    <location>
        <position position="157"/>
    </location>
</feature>
<dbReference type="InterPro" id="IPR023827">
    <property type="entry name" value="Peptidase_S8_Asp-AS"/>
</dbReference>
<dbReference type="InterPro" id="IPR006311">
    <property type="entry name" value="TAT_signal"/>
</dbReference>
<dbReference type="PROSITE" id="PS00137">
    <property type="entry name" value="SUBTILASE_HIS"/>
    <property type="match status" value="1"/>
</dbReference>
<feature type="active site" description="Charge relay system" evidence="5">
    <location>
        <position position="408"/>
    </location>
</feature>
<dbReference type="InterPro" id="IPR015500">
    <property type="entry name" value="Peptidase_S8_subtilisin-rel"/>
</dbReference>
<comment type="similarity">
    <text evidence="1 5 6">Belongs to the peptidase S8 family.</text>
</comment>
<reference evidence="9 10" key="1">
    <citation type="journal article" date="2019" name="Int. J. Syst. Evol. Microbiol.">
        <title>The Global Catalogue of Microorganisms (GCM) 10K type strain sequencing project: providing services to taxonomists for standard genome sequencing and annotation.</title>
        <authorList>
            <consortium name="The Broad Institute Genomics Platform"/>
            <consortium name="The Broad Institute Genome Sequencing Center for Infectious Disease"/>
            <person name="Wu L."/>
            <person name="Ma J."/>
        </authorList>
    </citation>
    <scope>NUCLEOTIDE SEQUENCE [LARGE SCALE GENOMIC DNA]</scope>
    <source>
        <strain evidence="9 10">CGMCC 1.12563</strain>
    </source>
</reference>
<dbReference type="SUPFAM" id="SSF52743">
    <property type="entry name" value="Subtilisin-like"/>
    <property type="match status" value="1"/>
</dbReference>
<evidence type="ECO:0000256" key="2">
    <source>
        <dbReference type="ARBA" id="ARBA00022670"/>
    </source>
</evidence>
<gene>
    <name evidence="9" type="ORF">ACFSBT_11235</name>
</gene>
<keyword evidence="4 5" id="KW-0720">Serine protease</keyword>
<dbReference type="PROSITE" id="PS00138">
    <property type="entry name" value="SUBTILASE_SER"/>
    <property type="match status" value="1"/>
</dbReference>
<dbReference type="InterPro" id="IPR022398">
    <property type="entry name" value="Peptidase_S8_His-AS"/>
</dbReference>
<feature type="compositionally biased region" description="Basic and acidic residues" evidence="7">
    <location>
        <begin position="1"/>
        <end position="19"/>
    </location>
</feature>
<evidence type="ECO:0000256" key="7">
    <source>
        <dbReference type="SAM" id="MobiDB-lite"/>
    </source>
</evidence>
<feature type="active site" description="Charge relay system" evidence="5">
    <location>
        <position position="201"/>
    </location>
</feature>
<dbReference type="PROSITE" id="PS51318">
    <property type="entry name" value="TAT"/>
    <property type="match status" value="1"/>
</dbReference>
<dbReference type="PROSITE" id="PS51892">
    <property type="entry name" value="SUBTILASE"/>
    <property type="match status" value="1"/>
</dbReference>
<evidence type="ECO:0000259" key="8">
    <source>
        <dbReference type="Pfam" id="PF00082"/>
    </source>
</evidence>